<reference evidence="10" key="1">
    <citation type="submission" date="2024-06" db="EMBL/GenBank/DDBJ databases">
        <title>Diversity, functionality, and evolutionary history of bacterial symbionts in false click beetles (Coleoptera, Throscidae).</title>
        <authorList>
            <person name="Wierz J.C."/>
            <person name="Malm H."/>
            <person name="Kaltenpoth M."/>
            <person name="Engl T."/>
        </authorList>
    </citation>
    <scope>NUCLEOTIDE SEQUENCE</scope>
    <source>
        <strain evidence="10">Tcar</strain>
    </source>
</reference>
<comment type="similarity">
    <text evidence="2 8">Belongs to the universal ribosomal protein uS5 family.</text>
</comment>
<dbReference type="Gene3D" id="3.30.230.10">
    <property type="match status" value="1"/>
</dbReference>
<dbReference type="PROSITE" id="PS50881">
    <property type="entry name" value="S5_DSRBD"/>
    <property type="match status" value="1"/>
</dbReference>
<dbReference type="InterPro" id="IPR013810">
    <property type="entry name" value="Ribosomal_uS5_N"/>
</dbReference>
<evidence type="ECO:0000256" key="1">
    <source>
        <dbReference type="ARBA" id="ARBA00003093"/>
    </source>
</evidence>
<organism evidence="10">
    <name type="scientific">Candidatus Shikimatogenerans sp. Tcar</name>
    <dbReference type="NCBI Taxonomy" id="3158565"/>
    <lineage>
        <taxon>Bacteria</taxon>
        <taxon>Pseudomonadati</taxon>
        <taxon>Bacteroidota</taxon>
        <taxon>Flavobacteriia</taxon>
        <taxon>Flavobacteriales</taxon>
        <taxon>Candidatus Shikimatogenerans</taxon>
    </lineage>
</organism>
<evidence type="ECO:0000256" key="4">
    <source>
        <dbReference type="ARBA" id="ARBA00023274"/>
    </source>
</evidence>
<dbReference type="AlphaFoldDB" id="A0AAU7QRN6"/>
<dbReference type="PANTHER" id="PTHR48277">
    <property type="entry name" value="MITOCHONDRIAL RIBOSOMAL PROTEIN S5"/>
    <property type="match status" value="1"/>
</dbReference>
<dbReference type="EMBL" id="CP157896">
    <property type="protein sequence ID" value="XBT18631.1"/>
    <property type="molecule type" value="Genomic_DNA"/>
</dbReference>
<dbReference type="GO" id="GO:0005840">
    <property type="term" value="C:ribosome"/>
    <property type="evidence" value="ECO:0007669"/>
    <property type="project" value="UniProtKB-KW"/>
</dbReference>
<sequence length="163" mass="18642">MIEKIIKINKVCKVTKGRRCYSFNTFIVKGNKKGLISYGLGKSKEILDSIKKASIKCDNNFFKIYMINNTIPYNIKGKFKKSIIKMYPAKKGTGIVAHKYIKLLFECLGIKNIYTKLIGSNNSHNIIKATILALKKINSLKNISNNRNISINKIINYDNKYIK</sequence>
<evidence type="ECO:0000313" key="10">
    <source>
        <dbReference type="EMBL" id="XBT18631.1"/>
    </source>
</evidence>
<evidence type="ECO:0000256" key="5">
    <source>
        <dbReference type="ARBA" id="ARBA00035255"/>
    </source>
</evidence>
<keyword evidence="4 7" id="KW-0687">Ribonucleoprotein</keyword>
<evidence type="ECO:0000256" key="6">
    <source>
        <dbReference type="ARBA" id="ARBA00035519"/>
    </source>
</evidence>
<evidence type="ECO:0000256" key="3">
    <source>
        <dbReference type="ARBA" id="ARBA00022980"/>
    </source>
</evidence>
<name>A0AAU7QRN6_9FLAO</name>
<proteinExistence type="inferred from homology"/>
<dbReference type="Pfam" id="PF03719">
    <property type="entry name" value="Ribosomal_S5_C"/>
    <property type="match status" value="1"/>
</dbReference>
<dbReference type="PANTHER" id="PTHR48277:SF1">
    <property type="entry name" value="MITOCHONDRIAL RIBOSOMAL PROTEIN S5"/>
    <property type="match status" value="1"/>
</dbReference>
<evidence type="ECO:0000256" key="8">
    <source>
        <dbReference type="RuleBase" id="RU003823"/>
    </source>
</evidence>
<dbReference type="GO" id="GO:0005737">
    <property type="term" value="C:cytoplasm"/>
    <property type="evidence" value="ECO:0007669"/>
    <property type="project" value="UniProtKB-ARBA"/>
</dbReference>
<dbReference type="SUPFAM" id="SSF54768">
    <property type="entry name" value="dsRNA-binding domain-like"/>
    <property type="match status" value="1"/>
</dbReference>
<dbReference type="GO" id="GO:1990904">
    <property type="term" value="C:ribonucleoprotein complex"/>
    <property type="evidence" value="ECO:0007669"/>
    <property type="project" value="UniProtKB-UniRule"/>
</dbReference>
<dbReference type="InterPro" id="IPR020568">
    <property type="entry name" value="Ribosomal_Su5_D2-typ_SF"/>
</dbReference>
<keyword evidence="3 7" id="KW-0689">Ribosomal protein</keyword>
<feature type="domain" description="S5 DRBM" evidence="9">
    <location>
        <begin position="1"/>
        <end position="64"/>
    </location>
</feature>
<accession>A0AAU7QRN6</accession>
<dbReference type="InterPro" id="IPR000851">
    <property type="entry name" value="Ribosomal_uS5"/>
</dbReference>
<dbReference type="Gene3D" id="3.30.160.20">
    <property type="match status" value="1"/>
</dbReference>
<dbReference type="GO" id="GO:0003735">
    <property type="term" value="F:structural constituent of ribosome"/>
    <property type="evidence" value="ECO:0007669"/>
    <property type="project" value="UniProtKB-UniRule"/>
</dbReference>
<dbReference type="SUPFAM" id="SSF54211">
    <property type="entry name" value="Ribosomal protein S5 domain 2-like"/>
    <property type="match status" value="1"/>
</dbReference>
<comment type="function">
    <text evidence="1">Located at the back of the 30S subunit body where it stabilizes the conformation of the head with respect to the body.</text>
</comment>
<dbReference type="InterPro" id="IPR005324">
    <property type="entry name" value="Ribosomal_uS5_C"/>
</dbReference>
<dbReference type="InterPro" id="IPR014721">
    <property type="entry name" value="Ribsml_uS5_D2-typ_fold_subgr"/>
</dbReference>
<dbReference type="Pfam" id="PF00333">
    <property type="entry name" value="Ribosomal_S5"/>
    <property type="match status" value="1"/>
</dbReference>
<evidence type="ECO:0000256" key="2">
    <source>
        <dbReference type="ARBA" id="ARBA00008945"/>
    </source>
</evidence>
<evidence type="ECO:0000259" key="9">
    <source>
        <dbReference type="PROSITE" id="PS50881"/>
    </source>
</evidence>
<dbReference type="GO" id="GO:0006412">
    <property type="term" value="P:translation"/>
    <property type="evidence" value="ECO:0007669"/>
    <property type="project" value="InterPro"/>
</dbReference>
<gene>
    <name evidence="10" type="ORF">ABNO60_00590</name>
</gene>
<dbReference type="FunFam" id="3.30.230.10:FF:000002">
    <property type="entry name" value="30S ribosomal protein S5"/>
    <property type="match status" value="1"/>
</dbReference>
<evidence type="ECO:0000256" key="7">
    <source>
        <dbReference type="PROSITE-ProRule" id="PRU00268"/>
    </source>
</evidence>
<protein>
    <recommendedName>
        <fullName evidence="5">Small ribosomal subunit protein uS5</fullName>
    </recommendedName>
    <alternativeName>
        <fullName evidence="6">30S ribosomal protein S5</fullName>
    </alternativeName>
</protein>
<dbReference type="GO" id="GO:0003723">
    <property type="term" value="F:RNA binding"/>
    <property type="evidence" value="ECO:0007669"/>
    <property type="project" value="InterPro"/>
</dbReference>